<feature type="region of interest" description="Disordered" evidence="1">
    <location>
        <begin position="63"/>
        <end position="106"/>
    </location>
</feature>
<protein>
    <submittedName>
        <fullName evidence="2">Uncharacterized protein</fullName>
    </submittedName>
</protein>
<organism evidence="2 3">
    <name type="scientific">Liparis tanakae</name>
    <name type="common">Tanaka's snailfish</name>
    <dbReference type="NCBI Taxonomy" id="230148"/>
    <lineage>
        <taxon>Eukaryota</taxon>
        <taxon>Metazoa</taxon>
        <taxon>Chordata</taxon>
        <taxon>Craniata</taxon>
        <taxon>Vertebrata</taxon>
        <taxon>Euteleostomi</taxon>
        <taxon>Actinopterygii</taxon>
        <taxon>Neopterygii</taxon>
        <taxon>Teleostei</taxon>
        <taxon>Neoteleostei</taxon>
        <taxon>Acanthomorphata</taxon>
        <taxon>Eupercaria</taxon>
        <taxon>Perciformes</taxon>
        <taxon>Cottioidei</taxon>
        <taxon>Cottales</taxon>
        <taxon>Liparidae</taxon>
        <taxon>Liparis</taxon>
    </lineage>
</organism>
<feature type="compositionally biased region" description="Basic and acidic residues" evidence="1">
    <location>
        <begin position="69"/>
        <end position="79"/>
    </location>
</feature>
<proteinExistence type="predicted"/>
<keyword evidence="3" id="KW-1185">Reference proteome</keyword>
<dbReference type="EMBL" id="SRLO01000434">
    <property type="protein sequence ID" value="TNN56201.1"/>
    <property type="molecule type" value="Genomic_DNA"/>
</dbReference>
<dbReference type="Proteomes" id="UP000314294">
    <property type="component" value="Unassembled WGS sequence"/>
</dbReference>
<sequence>MLKDSTPKRERSRRNGVKNAQCFGSGARLHHKARTLSLSHCVANIAARETVAFKVRDERAMLPTGSRGKSNEYENEARRLSSTFERQSSHLIGTRSRGRGELAESAAGTDAPVSCGHLFPPEVSSQLPAESLCRSFRFWSFLASFKCFPSEGPLSRGTLSRAIH</sequence>
<evidence type="ECO:0000256" key="1">
    <source>
        <dbReference type="SAM" id="MobiDB-lite"/>
    </source>
</evidence>
<reference evidence="2 3" key="1">
    <citation type="submission" date="2019-03" db="EMBL/GenBank/DDBJ databases">
        <title>First draft genome of Liparis tanakae, snailfish: a comprehensive survey of snailfish specific genes.</title>
        <authorList>
            <person name="Kim W."/>
            <person name="Song I."/>
            <person name="Jeong J.-H."/>
            <person name="Kim D."/>
            <person name="Kim S."/>
            <person name="Ryu S."/>
            <person name="Song J.Y."/>
            <person name="Lee S.K."/>
        </authorList>
    </citation>
    <scope>NUCLEOTIDE SEQUENCE [LARGE SCALE GENOMIC DNA]</scope>
    <source>
        <tissue evidence="2">Muscle</tissue>
    </source>
</reference>
<evidence type="ECO:0000313" key="3">
    <source>
        <dbReference type="Proteomes" id="UP000314294"/>
    </source>
</evidence>
<evidence type="ECO:0000313" key="2">
    <source>
        <dbReference type="EMBL" id="TNN56201.1"/>
    </source>
</evidence>
<gene>
    <name evidence="2" type="ORF">EYF80_033577</name>
</gene>
<comment type="caution">
    <text evidence="2">The sequence shown here is derived from an EMBL/GenBank/DDBJ whole genome shotgun (WGS) entry which is preliminary data.</text>
</comment>
<accession>A0A4Z2GSB3</accession>
<dbReference type="AlphaFoldDB" id="A0A4Z2GSB3"/>
<feature type="compositionally biased region" description="Polar residues" evidence="1">
    <location>
        <begin position="80"/>
        <end position="91"/>
    </location>
</feature>
<name>A0A4Z2GSB3_9TELE</name>